<accession>A0A0A1UAW4</accession>
<dbReference type="GeneID" id="14891285"/>
<evidence type="ECO:0000313" key="2">
    <source>
        <dbReference type="EMBL" id="ELP92302.1"/>
    </source>
</evidence>
<dbReference type="RefSeq" id="XP_004259073.1">
    <property type="nucleotide sequence ID" value="XM_004259025.1"/>
</dbReference>
<protein>
    <submittedName>
        <fullName evidence="2">Putative mitogen-activated protein kinase kinase kinase</fullName>
        <ecNumber evidence="2">2.7.11.25</ecNumber>
    </submittedName>
</protein>
<proteinExistence type="predicted"/>
<keyword evidence="2" id="KW-0418">Kinase</keyword>
<organism evidence="2 3">
    <name type="scientific">Entamoeba invadens IP1</name>
    <dbReference type="NCBI Taxonomy" id="370355"/>
    <lineage>
        <taxon>Eukaryota</taxon>
        <taxon>Amoebozoa</taxon>
        <taxon>Evosea</taxon>
        <taxon>Archamoebae</taxon>
        <taxon>Mastigamoebida</taxon>
        <taxon>Entamoebidae</taxon>
        <taxon>Entamoeba</taxon>
    </lineage>
</organism>
<feature type="chain" id="PRO_5001991208" evidence="1">
    <location>
        <begin position="20"/>
        <end position="185"/>
    </location>
</feature>
<keyword evidence="3" id="KW-1185">Reference proteome</keyword>
<dbReference type="EMBL" id="KB206383">
    <property type="protein sequence ID" value="ELP92302.1"/>
    <property type="molecule type" value="Genomic_DNA"/>
</dbReference>
<dbReference type="KEGG" id="eiv:EIN_067150"/>
<sequence>MRFVMLFLLITVAISVNFAEVEWCKYQNKLECCKLGEKCSPHYQWSLSNNQVELPYITDGFTIKCEFNTELNITINKNSFYSLKFDEIGNYNYSKNSNSFIIGPNKILKDSISVNQKGTTKGSCAYCKVCVGTTLLCSECNDGYYLSSGSCFKCHSYCATCFNSSYTGCYTCNNGYYLTQVSKCL</sequence>
<dbReference type="AlphaFoldDB" id="A0A0A1UAW4"/>
<dbReference type="SUPFAM" id="SSF57184">
    <property type="entry name" value="Growth factor receptor domain"/>
    <property type="match status" value="1"/>
</dbReference>
<gene>
    <name evidence="2" type="ORF">EIN_067150</name>
</gene>
<feature type="non-terminal residue" evidence="2">
    <location>
        <position position="1"/>
    </location>
</feature>
<dbReference type="EC" id="2.7.11.25" evidence="2"/>
<evidence type="ECO:0000256" key="1">
    <source>
        <dbReference type="SAM" id="SignalP"/>
    </source>
</evidence>
<reference evidence="2 3" key="1">
    <citation type="submission" date="2012-10" db="EMBL/GenBank/DDBJ databases">
        <authorList>
            <person name="Zafar N."/>
            <person name="Inman J."/>
            <person name="Hall N."/>
            <person name="Lorenzi H."/>
            <person name="Caler E."/>
        </authorList>
    </citation>
    <scope>NUCLEOTIDE SEQUENCE [LARGE SCALE GENOMIC DNA]</scope>
    <source>
        <strain evidence="2 3">IP1</strain>
    </source>
</reference>
<feature type="signal peptide" evidence="1">
    <location>
        <begin position="1"/>
        <end position="19"/>
    </location>
</feature>
<dbReference type="VEuPathDB" id="AmoebaDB:EIN_067150"/>
<feature type="non-terminal residue" evidence="2">
    <location>
        <position position="185"/>
    </location>
</feature>
<keyword evidence="2" id="KW-0808">Transferase</keyword>
<dbReference type="InterPro" id="IPR009030">
    <property type="entry name" value="Growth_fac_rcpt_cys_sf"/>
</dbReference>
<dbReference type="GO" id="GO:0004709">
    <property type="term" value="F:MAP kinase kinase kinase activity"/>
    <property type="evidence" value="ECO:0007669"/>
    <property type="project" value="UniProtKB-EC"/>
</dbReference>
<dbReference type="CDD" id="cd00064">
    <property type="entry name" value="FU"/>
    <property type="match status" value="1"/>
</dbReference>
<keyword evidence="1" id="KW-0732">Signal</keyword>
<dbReference type="Proteomes" id="UP000014680">
    <property type="component" value="Unassembled WGS sequence"/>
</dbReference>
<name>A0A0A1UAW4_ENTIV</name>
<dbReference type="InterPro" id="IPR006212">
    <property type="entry name" value="Furin_repeat"/>
</dbReference>
<evidence type="ECO:0000313" key="3">
    <source>
        <dbReference type="Proteomes" id="UP000014680"/>
    </source>
</evidence>